<reference evidence="1 2" key="1">
    <citation type="submission" date="2016-04" db="EMBL/GenBank/DDBJ databases">
        <authorList>
            <person name="Evans L.H."/>
            <person name="Alamgir A."/>
            <person name="Owens N."/>
            <person name="Weber N.D."/>
            <person name="Virtaneva K."/>
            <person name="Barbian K."/>
            <person name="Babar A."/>
            <person name="Rosenke K."/>
        </authorList>
    </citation>
    <scope>NUCLEOTIDE SEQUENCE [LARGE SCALE GENOMIC DNA]</scope>
    <source>
        <strain evidence="1">NIES-2108</strain>
    </source>
</reference>
<proteinExistence type="predicted"/>
<protein>
    <submittedName>
        <fullName evidence="1">Uncharacterized protein</fullName>
    </submittedName>
</protein>
<accession>A0A367RZC2</accession>
<evidence type="ECO:0000313" key="2">
    <source>
        <dbReference type="Proteomes" id="UP000252085"/>
    </source>
</evidence>
<comment type="caution">
    <text evidence="1">The sequence shown here is derived from an EMBL/GenBank/DDBJ whole genome shotgun (WGS) entry which is preliminary data.</text>
</comment>
<evidence type="ECO:0000313" key="1">
    <source>
        <dbReference type="EMBL" id="RCJ41054.1"/>
    </source>
</evidence>
<gene>
    <name evidence="1" type="ORF">A6769_39015</name>
</gene>
<dbReference type="Proteomes" id="UP000252085">
    <property type="component" value="Unassembled WGS sequence"/>
</dbReference>
<dbReference type="EMBL" id="LXQE01000037">
    <property type="protein sequence ID" value="RCJ41054.1"/>
    <property type="molecule type" value="Genomic_DNA"/>
</dbReference>
<dbReference type="AlphaFoldDB" id="A0A367RZC2"/>
<name>A0A367RZC2_NOSPU</name>
<organism evidence="1 2">
    <name type="scientific">Nostoc punctiforme NIES-2108</name>
    <dbReference type="NCBI Taxonomy" id="1356359"/>
    <lineage>
        <taxon>Bacteria</taxon>
        <taxon>Bacillati</taxon>
        <taxon>Cyanobacteriota</taxon>
        <taxon>Cyanophyceae</taxon>
        <taxon>Nostocales</taxon>
        <taxon>Nostocaceae</taxon>
        <taxon>Nostoc</taxon>
    </lineage>
</organism>
<sequence length="59" mass="6764">MTVEELITELQSFPLDMEVQIRASRSQLEIDSIHVDSIGKIVEIDIGDIDIGHEYDDEY</sequence>